<evidence type="ECO:0000256" key="2">
    <source>
        <dbReference type="SAM" id="SignalP"/>
    </source>
</evidence>
<gene>
    <name evidence="4" type="ORF">COHA_005227</name>
</gene>
<feature type="chain" id="PRO_5042076741" description="Methyltransferase type 11 domain-containing protein" evidence="2">
    <location>
        <begin position="35"/>
        <end position="360"/>
    </location>
</feature>
<feature type="compositionally biased region" description="Acidic residues" evidence="1">
    <location>
        <begin position="44"/>
        <end position="54"/>
    </location>
</feature>
<keyword evidence="2" id="KW-0732">Signal</keyword>
<feature type="signal peptide" evidence="2">
    <location>
        <begin position="1"/>
        <end position="34"/>
    </location>
</feature>
<dbReference type="EMBL" id="JADXDR010000068">
    <property type="protein sequence ID" value="KAI7840999.1"/>
    <property type="molecule type" value="Genomic_DNA"/>
</dbReference>
<keyword evidence="5" id="KW-1185">Reference proteome</keyword>
<feature type="region of interest" description="Disordered" evidence="1">
    <location>
        <begin position="41"/>
        <end position="65"/>
    </location>
</feature>
<evidence type="ECO:0000313" key="5">
    <source>
        <dbReference type="Proteomes" id="UP001205105"/>
    </source>
</evidence>
<dbReference type="AlphaFoldDB" id="A0AAD5DRA9"/>
<dbReference type="GO" id="GO:0008757">
    <property type="term" value="F:S-adenosylmethionine-dependent methyltransferase activity"/>
    <property type="evidence" value="ECO:0007669"/>
    <property type="project" value="InterPro"/>
</dbReference>
<feature type="domain" description="Methyltransferase type 11" evidence="3">
    <location>
        <begin position="221"/>
        <end position="271"/>
    </location>
</feature>
<accession>A0AAD5DRA9</accession>
<dbReference type="CDD" id="cd02440">
    <property type="entry name" value="AdoMet_MTases"/>
    <property type="match status" value="1"/>
</dbReference>
<sequence>MGTPRHAGALSSQGLAFRLLFAFLALHFLWTTLGPRGGPTLDSVDFETREEDGDNGQHNPFGLPTTSGDGKRALHPQELCAWETVLNSSTYDAALKQMGWPTQYEHLVTEQRPINGITCPVCGGQHLSIEWSNSDLREGGKCSKCDSFNRIRQLAAVILPEASRIYGRPLQSLNDVAKTNLRIFSAQSCSGPLHDMLKKAPGYMCSEYISADTLRGSTSRGYRHEDLQQTTFASDTFHIVVSTEVFSLVPNPYQALHEMRRILKPGGALVFTVPFAAGDYHDEVRASVQNGKMVHHKPPLYPADPLHPDGMLMFTIFGRELADKLCMLGFDTAVHHLHIGPLGIIGDNAWVFAAIKPNSS</sequence>
<name>A0AAD5DRA9_9CHLO</name>
<dbReference type="Pfam" id="PF08241">
    <property type="entry name" value="Methyltransf_11"/>
    <property type="match status" value="1"/>
</dbReference>
<evidence type="ECO:0000256" key="1">
    <source>
        <dbReference type="SAM" id="MobiDB-lite"/>
    </source>
</evidence>
<comment type="caution">
    <text evidence="4">The sequence shown here is derived from an EMBL/GenBank/DDBJ whole genome shotgun (WGS) entry which is preliminary data.</text>
</comment>
<evidence type="ECO:0000259" key="3">
    <source>
        <dbReference type="Pfam" id="PF08241"/>
    </source>
</evidence>
<proteinExistence type="predicted"/>
<dbReference type="SUPFAM" id="SSF53335">
    <property type="entry name" value="S-adenosyl-L-methionine-dependent methyltransferases"/>
    <property type="match status" value="1"/>
</dbReference>
<evidence type="ECO:0000313" key="4">
    <source>
        <dbReference type="EMBL" id="KAI7840999.1"/>
    </source>
</evidence>
<protein>
    <recommendedName>
        <fullName evidence="3">Methyltransferase type 11 domain-containing protein</fullName>
    </recommendedName>
</protein>
<dbReference type="Gene3D" id="3.40.50.150">
    <property type="entry name" value="Vaccinia Virus protein VP39"/>
    <property type="match status" value="1"/>
</dbReference>
<organism evidence="4 5">
    <name type="scientific">Chlorella ohadii</name>
    <dbReference type="NCBI Taxonomy" id="2649997"/>
    <lineage>
        <taxon>Eukaryota</taxon>
        <taxon>Viridiplantae</taxon>
        <taxon>Chlorophyta</taxon>
        <taxon>core chlorophytes</taxon>
        <taxon>Trebouxiophyceae</taxon>
        <taxon>Chlorellales</taxon>
        <taxon>Chlorellaceae</taxon>
        <taxon>Chlorella clade</taxon>
        <taxon>Chlorella</taxon>
    </lineage>
</organism>
<dbReference type="InterPro" id="IPR029063">
    <property type="entry name" value="SAM-dependent_MTases_sf"/>
</dbReference>
<reference evidence="4" key="1">
    <citation type="submission" date="2020-11" db="EMBL/GenBank/DDBJ databases">
        <title>Chlorella ohadii genome sequencing and assembly.</title>
        <authorList>
            <person name="Murik O."/>
            <person name="Treves H."/>
            <person name="Kedem I."/>
            <person name="Shotland Y."/>
            <person name="Kaplan A."/>
        </authorList>
    </citation>
    <scope>NUCLEOTIDE SEQUENCE</scope>
    <source>
        <strain evidence="4">1</strain>
    </source>
</reference>
<dbReference type="Proteomes" id="UP001205105">
    <property type="component" value="Unassembled WGS sequence"/>
</dbReference>
<dbReference type="InterPro" id="IPR013216">
    <property type="entry name" value="Methyltransf_11"/>
</dbReference>